<accession>A0AAJ1WAK5</accession>
<protein>
    <submittedName>
        <fullName evidence="1">Uncharacterized protein</fullName>
    </submittedName>
</protein>
<dbReference type="AlphaFoldDB" id="A0AAJ1WAK5"/>
<name>A0AAJ1WAK5_9ENTE</name>
<organism evidence="1 2">
    <name type="scientific">Enterococcus lactis</name>
    <dbReference type="NCBI Taxonomy" id="357441"/>
    <lineage>
        <taxon>Bacteria</taxon>
        <taxon>Bacillati</taxon>
        <taxon>Bacillota</taxon>
        <taxon>Bacilli</taxon>
        <taxon>Lactobacillales</taxon>
        <taxon>Enterococcaceae</taxon>
        <taxon>Enterococcus</taxon>
    </lineage>
</organism>
<proteinExistence type="predicted"/>
<evidence type="ECO:0000313" key="1">
    <source>
        <dbReference type="EMBL" id="MDP8590878.1"/>
    </source>
</evidence>
<comment type="caution">
    <text evidence="1">The sequence shown here is derived from an EMBL/GenBank/DDBJ whole genome shotgun (WGS) entry which is preliminary data.</text>
</comment>
<gene>
    <name evidence="1" type="ORF">RAN64_12885</name>
</gene>
<dbReference type="Proteomes" id="UP001238215">
    <property type="component" value="Unassembled WGS sequence"/>
</dbReference>
<evidence type="ECO:0000313" key="2">
    <source>
        <dbReference type="Proteomes" id="UP001238215"/>
    </source>
</evidence>
<reference evidence="1 2" key="1">
    <citation type="submission" date="2023-08" db="EMBL/GenBank/DDBJ databases">
        <title>Whole genome sequencing of Enterococcus.</title>
        <authorList>
            <person name="Kaptchouang Tchatchouang C.D."/>
            <person name="Ateba C.N."/>
        </authorList>
    </citation>
    <scope>NUCLEOTIDE SEQUENCE [LARGE SCALE GENOMIC DNA]</scope>
    <source>
        <strain evidence="1 2">ENT3_CNKT_NWU</strain>
    </source>
</reference>
<sequence>MTEHNYIDIKGMEERIAEKNREQTEKFHANLNALSERNKRERAETSALFAKALQSDREEVEKRRAADIEAEKAKAAKEIEDKYERQGMKSEHTKQIDASLKKMLGNMQGLND</sequence>
<dbReference type="RefSeq" id="WP_306402115.1">
    <property type="nucleotide sequence ID" value="NZ_JAVBZS010000062.1"/>
</dbReference>
<dbReference type="EMBL" id="JAVBZS010000062">
    <property type="protein sequence ID" value="MDP8590878.1"/>
    <property type="molecule type" value="Genomic_DNA"/>
</dbReference>
<keyword evidence="2" id="KW-1185">Reference proteome</keyword>